<sequence>MYIYDDRKICYCHFNNIEQVDELLLGFVKKQFAGYLKKVSSRYQDKHCAAIIFVLCNLWEELAHIPAEYGGYDFWEEGELSPFIAPTRTTQGGCTFSCAGVAFSSAVLWKALEKSALSNLYVIHRGRFQNNKRSPSRIIPRWTSIKVLKDEYERYSNKSYNYKSSSSSSLTKILSTELIEIKQRRVPEDRRRKGTLISLPIAEFLDNDVVTSSAAFLEQLRTYTRSISISLAKLSDVTSNRSSEAELEFSNSEMGKKVAPCFHSFVMGNEISKRNIELRKFERQPFPLKRVFHLQENGSFSWGRLYGFPSDSLTRWQKLLLQIDGKPTVQIDIKSCIPQIACMKFSLDEDNTQDFYSFPSLMKYGIDRDYIKSIFMSLCNSKSIKKWIANQKFYNRENKFLSPCNYSDIINEIITNKPFFKNIIANPEMYKMLIKEESDFMISCMKSIMDYNIKFLYNYDCFIIQDDEDQINSVLEIMRNQSFYKWGKYINVDIDRYFLTHEDYINDDEALVMNF</sequence>
<organism evidence="1">
    <name type="scientific">uncultured prokaryote</name>
    <dbReference type="NCBI Taxonomy" id="198431"/>
    <lineage>
        <taxon>unclassified sequences</taxon>
        <taxon>environmental samples</taxon>
    </lineage>
</organism>
<name>A0A0H5PWS7_9ZZZZ</name>
<evidence type="ECO:0000313" key="1">
    <source>
        <dbReference type="EMBL" id="CRY94033.1"/>
    </source>
</evidence>
<geneLocation type="plasmid" evidence="1">
    <name>pRGRH0135</name>
</geneLocation>
<dbReference type="EMBL" id="LN852825">
    <property type="protein sequence ID" value="CRY94033.1"/>
    <property type="molecule type" value="Genomic_DNA"/>
</dbReference>
<protein>
    <submittedName>
        <fullName evidence="1">Uncharacterized protein</fullName>
    </submittedName>
</protein>
<reference evidence="1" key="1">
    <citation type="submission" date="2015-06" db="EMBL/GenBank/DDBJ databases">
        <authorList>
            <person name="Joergensen T."/>
        </authorList>
    </citation>
    <scope>NUCLEOTIDE SEQUENCE</scope>
    <source>
        <plasmid evidence="1">pRGRH0135</plasmid>
    </source>
</reference>
<dbReference type="AlphaFoldDB" id="A0A0H5PWS7"/>
<reference evidence="1" key="2">
    <citation type="submission" date="2015-07" db="EMBL/GenBank/DDBJ databases">
        <title>Plasmids, circular viruses and viroids from rat gut.</title>
        <authorList>
            <person name="Jorgensen T.J."/>
            <person name="Hansen M.A."/>
            <person name="Xu Z."/>
            <person name="Tabak M.A."/>
            <person name="Sorensen S.J."/>
            <person name="Hansen L.H."/>
        </authorList>
    </citation>
    <scope>NUCLEOTIDE SEQUENCE</scope>
    <source>
        <plasmid evidence="1">pRGRH0135</plasmid>
    </source>
</reference>
<accession>A0A0H5PWS7</accession>
<keyword evidence="1" id="KW-0614">Plasmid</keyword>
<proteinExistence type="predicted"/>